<dbReference type="RefSeq" id="WP_167187458.1">
    <property type="nucleotide sequence ID" value="NZ_JAASQL010000002.1"/>
</dbReference>
<proteinExistence type="predicted"/>
<keyword evidence="2" id="KW-1185">Reference proteome</keyword>
<evidence type="ECO:0008006" key="3">
    <source>
        <dbReference type="Google" id="ProtNLM"/>
    </source>
</evidence>
<gene>
    <name evidence="1" type="ORF">FHR24_001899</name>
</gene>
<sequence length="224" mass="26654">MYPLYTNLVRSQLKNLKLLVDYLLTNNYKNIIIDNNSSYKPLLAYYESLNNSINIIRSKKNDGHMVFWKQDKLFKKFGKGYYVVTDPDILPIDECPMDFLSIFLNLLIKLRTLYKVGFSLKLDDIPETYPFKNKVLEWEKQFWKTKTKGGNFIADIDTTFALYRPKINILRYFYKGLRTDFPYQARHFGWYINPQKLTEEQVFYNKEANSSSSWNIDDNASTNF</sequence>
<organism evidence="1 2">
    <name type="scientific">Wenyingzhuangia heitensis</name>
    <dbReference type="NCBI Taxonomy" id="1487859"/>
    <lineage>
        <taxon>Bacteria</taxon>
        <taxon>Pseudomonadati</taxon>
        <taxon>Bacteroidota</taxon>
        <taxon>Flavobacteriia</taxon>
        <taxon>Flavobacteriales</taxon>
        <taxon>Flavobacteriaceae</taxon>
        <taxon>Wenyingzhuangia</taxon>
    </lineage>
</organism>
<evidence type="ECO:0000313" key="2">
    <source>
        <dbReference type="Proteomes" id="UP000745859"/>
    </source>
</evidence>
<dbReference type="EMBL" id="JAASQL010000002">
    <property type="protein sequence ID" value="NIJ45431.1"/>
    <property type="molecule type" value="Genomic_DNA"/>
</dbReference>
<accession>A0ABX0UD82</accession>
<evidence type="ECO:0000313" key="1">
    <source>
        <dbReference type="EMBL" id="NIJ45431.1"/>
    </source>
</evidence>
<name>A0ABX0UD82_9FLAO</name>
<dbReference type="Proteomes" id="UP000745859">
    <property type="component" value="Unassembled WGS sequence"/>
</dbReference>
<reference evidence="1 2" key="1">
    <citation type="submission" date="2020-03" db="EMBL/GenBank/DDBJ databases">
        <title>Genomic Encyclopedia of Type Strains, Phase IV (KMG-IV): sequencing the most valuable type-strain genomes for metagenomic binning, comparative biology and taxonomic classification.</title>
        <authorList>
            <person name="Goeker M."/>
        </authorList>
    </citation>
    <scope>NUCLEOTIDE SEQUENCE [LARGE SCALE GENOMIC DNA]</scope>
    <source>
        <strain evidence="1 2">DSM 101599</strain>
    </source>
</reference>
<comment type="caution">
    <text evidence="1">The sequence shown here is derived from an EMBL/GenBank/DDBJ whole genome shotgun (WGS) entry which is preliminary data.</text>
</comment>
<protein>
    <recommendedName>
        <fullName evidence="3">Glycosyl transferase family 2</fullName>
    </recommendedName>
</protein>